<evidence type="ECO:0000313" key="2">
    <source>
        <dbReference type="Proteomes" id="UP000178911"/>
    </source>
</evidence>
<dbReference type="STRING" id="1802695.A3A13_03385"/>
<dbReference type="EMBL" id="MGKJ01000002">
    <property type="protein sequence ID" value="OGN25396.1"/>
    <property type="molecule type" value="Genomic_DNA"/>
</dbReference>
<reference evidence="1 2" key="1">
    <citation type="journal article" date="2016" name="Nat. Commun.">
        <title>Thousands of microbial genomes shed light on interconnected biogeochemical processes in an aquifer system.</title>
        <authorList>
            <person name="Anantharaman K."/>
            <person name="Brown C.T."/>
            <person name="Hug L.A."/>
            <person name="Sharon I."/>
            <person name="Castelle C.J."/>
            <person name="Probst A.J."/>
            <person name="Thomas B.C."/>
            <person name="Singh A."/>
            <person name="Wilkins M.J."/>
            <person name="Karaoz U."/>
            <person name="Brodie E.L."/>
            <person name="Williams K.H."/>
            <person name="Hubbard S.S."/>
            <person name="Banfield J.F."/>
        </authorList>
    </citation>
    <scope>NUCLEOTIDE SEQUENCE [LARGE SCALE GENOMIC DNA]</scope>
</reference>
<proteinExistence type="predicted"/>
<comment type="caution">
    <text evidence="1">The sequence shown here is derived from an EMBL/GenBank/DDBJ whole genome shotgun (WGS) entry which is preliminary data.</text>
</comment>
<organism evidence="1 2">
    <name type="scientific">Candidatus Yanofskybacteria bacterium RIFCSPLOWO2_01_FULL_43_22</name>
    <dbReference type="NCBI Taxonomy" id="1802695"/>
    <lineage>
        <taxon>Bacteria</taxon>
        <taxon>Candidatus Yanofskyibacteriota</taxon>
    </lineage>
</organism>
<sequence length="91" mass="10626">MNESKDLRKNNPLSWEDIKENVAVALEEAMTDPTYDKKYRDPHSVISSIREGKKIGFDRLDYQTVIKIGQDLRLSPDEIDMLIDKIFEKQV</sequence>
<protein>
    <submittedName>
        <fullName evidence="1">Uncharacterized protein</fullName>
    </submittedName>
</protein>
<accession>A0A1F8GL55</accession>
<dbReference type="AlphaFoldDB" id="A0A1F8GL55"/>
<evidence type="ECO:0000313" key="1">
    <source>
        <dbReference type="EMBL" id="OGN25396.1"/>
    </source>
</evidence>
<gene>
    <name evidence="1" type="ORF">A3A13_03385</name>
</gene>
<dbReference type="Proteomes" id="UP000178911">
    <property type="component" value="Unassembled WGS sequence"/>
</dbReference>
<name>A0A1F8GL55_9BACT</name>